<feature type="region of interest" description="Disordered" evidence="2">
    <location>
        <begin position="144"/>
        <end position="173"/>
    </location>
</feature>
<feature type="coiled-coil region" evidence="1">
    <location>
        <begin position="1"/>
        <end position="71"/>
    </location>
</feature>
<protein>
    <submittedName>
        <fullName evidence="5">C2H2-type domain-containing protein</fullName>
    </submittedName>
</protein>
<organism evidence="4 5">
    <name type="scientific">Loa loa</name>
    <name type="common">Eye worm</name>
    <name type="synonym">Filaria loa</name>
    <dbReference type="NCBI Taxonomy" id="7209"/>
    <lineage>
        <taxon>Eukaryota</taxon>
        <taxon>Metazoa</taxon>
        <taxon>Ecdysozoa</taxon>
        <taxon>Nematoda</taxon>
        <taxon>Chromadorea</taxon>
        <taxon>Rhabditida</taxon>
        <taxon>Spirurina</taxon>
        <taxon>Spiruromorpha</taxon>
        <taxon>Filarioidea</taxon>
        <taxon>Onchocercidae</taxon>
        <taxon>Loa</taxon>
    </lineage>
</organism>
<feature type="domain" description="C2H2-type" evidence="3">
    <location>
        <begin position="340"/>
        <end position="361"/>
    </location>
</feature>
<dbReference type="Proteomes" id="UP000095285">
    <property type="component" value="Unassembled WGS sequence"/>
</dbReference>
<proteinExistence type="predicted"/>
<dbReference type="AlphaFoldDB" id="A0A1I7VJV1"/>
<sequence length="431" mass="49476">MKRFDQLISDVNVQLKTLEAKTHAVPEDVSSSETDLSQRDSNQLAQIDIELTQLEQRFDNIEMRIQEDVEAEEIGIEFPIADIIDYATAIKVAINGIHRSIRSEPTNICRFKNHLREEPLYLQVLEKYLRNTANLIEELRAKLESSEREAPNVEEVGVPRADLRRQPTPPPSREQVEAFHQFLEEQRDLEREVENRNQFALHLLEQQQQQQAELHQYLEEEEPVPALVDTPVSREEVEEMEEMAELRQIPYDENEADFNGTPGASAGSSERDEVESIREIVLRSRTIRIPIVEERPVAPEAFHAPEVEGLPAQYQQLLVTPPIDPYIVIRNADGSTTIECGMCPKEFGTLKGWRIHASKVHRQSGFCQKCGHFIDMPHVSSDAEITATMELHSLEWCPKATKAVINDRAIKRRRLELVGRNEEAQHYYIPG</sequence>
<accession>A0A1I7VJV1</accession>
<dbReference type="InterPro" id="IPR013087">
    <property type="entry name" value="Znf_C2H2_type"/>
</dbReference>
<dbReference type="WBParaSite" id="EN70_3365">
    <property type="protein sequence ID" value="EN70_3365"/>
    <property type="gene ID" value="EN70_3365"/>
</dbReference>
<reference evidence="5" key="2">
    <citation type="submission" date="2016-11" db="UniProtKB">
        <authorList>
            <consortium name="WormBaseParasite"/>
        </authorList>
    </citation>
    <scope>IDENTIFICATION</scope>
</reference>
<evidence type="ECO:0000259" key="3">
    <source>
        <dbReference type="PROSITE" id="PS00028"/>
    </source>
</evidence>
<keyword evidence="4" id="KW-1185">Reference proteome</keyword>
<reference evidence="4" key="1">
    <citation type="submission" date="2012-04" db="EMBL/GenBank/DDBJ databases">
        <title>The Genome Sequence of Loa loa.</title>
        <authorList>
            <consortium name="The Broad Institute Genome Sequencing Platform"/>
            <consortium name="Broad Institute Genome Sequencing Center for Infectious Disease"/>
            <person name="Nutman T.B."/>
            <person name="Fink D.L."/>
            <person name="Russ C."/>
            <person name="Young S."/>
            <person name="Zeng Q."/>
            <person name="Gargeya S."/>
            <person name="Alvarado L."/>
            <person name="Berlin A."/>
            <person name="Chapman S.B."/>
            <person name="Chen Z."/>
            <person name="Freedman E."/>
            <person name="Gellesch M."/>
            <person name="Goldberg J."/>
            <person name="Griggs A."/>
            <person name="Gujja S."/>
            <person name="Heilman E.R."/>
            <person name="Heiman D."/>
            <person name="Howarth C."/>
            <person name="Mehta T."/>
            <person name="Neiman D."/>
            <person name="Pearson M."/>
            <person name="Roberts A."/>
            <person name="Saif S."/>
            <person name="Shea T."/>
            <person name="Shenoy N."/>
            <person name="Sisk P."/>
            <person name="Stolte C."/>
            <person name="Sykes S."/>
            <person name="White J."/>
            <person name="Yandava C."/>
            <person name="Haas B."/>
            <person name="Henn M.R."/>
            <person name="Nusbaum C."/>
            <person name="Birren B."/>
        </authorList>
    </citation>
    <scope>NUCLEOTIDE SEQUENCE [LARGE SCALE GENOMIC DNA]</scope>
</reference>
<evidence type="ECO:0000256" key="1">
    <source>
        <dbReference type="SAM" id="Coils"/>
    </source>
</evidence>
<evidence type="ECO:0000313" key="4">
    <source>
        <dbReference type="Proteomes" id="UP000095285"/>
    </source>
</evidence>
<evidence type="ECO:0000256" key="2">
    <source>
        <dbReference type="SAM" id="MobiDB-lite"/>
    </source>
</evidence>
<dbReference type="PROSITE" id="PS00028">
    <property type="entry name" value="ZINC_FINGER_C2H2_1"/>
    <property type="match status" value="1"/>
</dbReference>
<keyword evidence="1" id="KW-0175">Coiled coil</keyword>
<name>A0A1I7VJV1_LOALO</name>
<evidence type="ECO:0000313" key="5">
    <source>
        <dbReference type="WBParaSite" id="EN70_3365"/>
    </source>
</evidence>